<dbReference type="Pfam" id="PF00561">
    <property type="entry name" value="Abhydrolase_1"/>
    <property type="match status" value="1"/>
</dbReference>
<dbReference type="EMBL" id="FNON01000010">
    <property type="protein sequence ID" value="SDZ16357.1"/>
    <property type="molecule type" value="Genomic_DNA"/>
</dbReference>
<dbReference type="SUPFAM" id="SSF53474">
    <property type="entry name" value="alpha/beta-Hydrolases"/>
    <property type="match status" value="1"/>
</dbReference>
<proteinExistence type="predicted"/>
<dbReference type="Proteomes" id="UP000199515">
    <property type="component" value="Unassembled WGS sequence"/>
</dbReference>
<keyword evidence="3" id="KW-1185">Reference proteome</keyword>
<feature type="domain" description="AB hydrolase-1" evidence="1">
    <location>
        <begin position="29"/>
        <end position="257"/>
    </location>
</feature>
<dbReference type="InterPro" id="IPR050471">
    <property type="entry name" value="AB_hydrolase"/>
</dbReference>
<dbReference type="RefSeq" id="WP_091297008.1">
    <property type="nucleotide sequence ID" value="NZ_FNON01000010.1"/>
</dbReference>
<reference evidence="2 3" key="1">
    <citation type="submission" date="2016-10" db="EMBL/GenBank/DDBJ databases">
        <authorList>
            <person name="de Groot N.N."/>
        </authorList>
    </citation>
    <scope>NUCLEOTIDE SEQUENCE [LARGE SCALE GENOMIC DNA]</scope>
    <source>
        <strain evidence="2 3">CPCC 202699</strain>
    </source>
</reference>
<dbReference type="PANTHER" id="PTHR43433">
    <property type="entry name" value="HYDROLASE, ALPHA/BETA FOLD FAMILY PROTEIN"/>
    <property type="match status" value="1"/>
</dbReference>
<dbReference type="PRINTS" id="PR00111">
    <property type="entry name" value="ABHYDROLASE"/>
</dbReference>
<dbReference type="STRING" id="589385.SAMN05421504_11060"/>
<evidence type="ECO:0000313" key="3">
    <source>
        <dbReference type="Proteomes" id="UP000199515"/>
    </source>
</evidence>
<accession>A0A1H3QSF2</accession>
<evidence type="ECO:0000259" key="1">
    <source>
        <dbReference type="Pfam" id="PF00561"/>
    </source>
</evidence>
<gene>
    <name evidence="2" type="ORF">SAMN05421504_11060</name>
</gene>
<evidence type="ECO:0000313" key="2">
    <source>
        <dbReference type="EMBL" id="SDZ16357.1"/>
    </source>
</evidence>
<dbReference type="InterPro" id="IPR000073">
    <property type="entry name" value="AB_hydrolase_1"/>
</dbReference>
<sequence length="272" mass="28437">MIETDLTLPDGRALHAYDTGGDGLAVFWHHGTPNIGAPPRPLFTEEVRWVSFDRPGYGGSTAVPERDVASVAECVAAVADAFGIERFAVMGHSGGGPHALACGALLPDRVVGVVSLSGLAPFDAEGLDWYAGMNASGADGLRAAVEGRAAKERFEAEGAYDPAMFTEADHAALAGDWAWVGEVVGPALAAGTSALIDDDLAFVGAWGFDPAEVTAPVLLVHGEDDRVVPHSHSAWLAKRCPSAEFWSSPGDGHVSVLRRAAEARDWLTRLSA</sequence>
<dbReference type="GO" id="GO:0003824">
    <property type="term" value="F:catalytic activity"/>
    <property type="evidence" value="ECO:0007669"/>
    <property type="project" value="UniProtKB-ARBA"/>
</dbReference>
<name>A0A1H3QSF2_9PSEU</name>
<organism evidence="2 3">
    <name type="scientific">Amycolatopsis xylanica</name>
    <dbReference type="NCBI Taxonomy" id="589385"/>
    <lineage>
        <taxon>Bacteria</taxon>
        <taxon>Bacillati</taxon>
        <taxon>Actinomycetota</taxon>
        <taxon>Actinomycetes</taxon>
        <taxon>Pseudonocardiales</taxon>
        <taxon>Pseudonocardiaceae</taxon>
        <taxon>Amycolatopsis</taxon>
    </lineage>
</organism>
<dbReference type="Gene3D" id="3.40.50.1820">
    <property type="entry name" value="alpha/beta hydrolase"/>
    <property type="match status" value="1"/>
</dbReference>
<dbReference type="PANTHER" id="PTHR43433:SF10">
    <property type="entry name" value="AB HYDROLASE-1 DOMAIN-CONTAINING PROTEIN"/>
    <property type="match status" value="1"/>
</dbReference>
<protein>
    <submittedName>
        <fullName evidence="2">Pimeloyl-ACP methyl ester carboxylesterase</fullName>
    </submittedName>
</protein>
<dbReference type="OrthoDB" id="9800988at2"/>
<dbReference type="InterPro" id="IPR029058">
    <property type="entry name" value="AB_hydrolase_fold"/>
</dbReference>
<dbReference type="AlphaFoldDB" id="A0A1H3QSF2"/>